<feature type="region of interest" description="Disordered" evidence="1">
    <location>
        <begin position="96"/>
        <end position="160"/>
    </location>
</feature>
<keyword evidence="3" id="KW-1185">Reference proteome</keyword>
<protein>
    <submittedName>
        <fullName evidence="2">Uncharacterized protein</fullName>
    </submittedName>
</protein>
<organism evidence="2 3">
    <name type="scientific">Paractinoplanes durhamensis</name>
    <dbReference type="NCBI Taxonomy" id="113563"/>
    <lineage>
        <taxon>Bacteria</taxon>
        <taxon>Bacillati</taxon>
        <taxon>Actinomycetota</taxon>
        <taxon>Actinomycetes</taxon>
        <taxon>Micromonosporales</taxon>
        <taxon>Micromonosporaceae</taxon>
        <taxon>Paractinoplanes</taxon>
    </lineage>
</organism>
<name>A0ABQ3Z0V2_9ACTN</name>
<proteinExistence type="predicted"/>
<dbReference type="Proteomes" id="UP000637628">
    <property type="component" value="Unassembled WGS sequence"/>
</dbReference>
<feature type="compositionally biased region" description="Low complexity" evidence="1">
    <location>
        <begin position="128"/>
        <end position="140"/>
    </location>
</feature>
<evidence type="ECO:0000256" key="1">
    <source>
        <dbReference type="SAM" id="MobiDB-lite"/>
    </source>
</evidence>
<comment type="caution">
    <text evidence="2">The sequence shown here is derived from an EMBL/GenBank/DDBJ whole genome shotgun (WGS) entry which is preliminary data.</text>
</comment>
<gene>
    <name evidence="2" type="ORF">Adu01nite_47930</name>
</gene>
<feature type="compositionally biased region" description="Basic and acidic residues" evidence="1">
    <location>
        <begin position="96"/>
        <end position="109"/>
    </location>
</feature>
<accession>A0ABQ3Z0V2</accession>
<reference evidence="2 3" key="1">
    <citation type="submission" date="2021-01" db="EMBL/GenBank/DDBJ databases">
        <title>Whole genome shotgun sequence of Actinoplanes durhamensis NBRC 14914.</title>
        <authorList>
            <person name="Komaki H."/>
            <person name="Tamura T."/>
        </authorList>
    </citation>
    <scope>NUCLEOTIDE SEQUENCE [LARGE SCALE GENOMIC DNA]</scope>
    <source>
        <strain evidence="2 3">NBRC 14914</strain>
    </source>
</reference>
<sequence>MTQYEPDPGVKMGTSTVGMLPDRWRRAYLAAVELTSVEGPYFDPVDHAARVSAQKARDRTRRWISHQRDRAVAGDLPVVQKMLMDNIPADWRERDLRRQQASRRAELNRPELGPAHDPAWRSARGERAGAASAASGRSRGPQWLSEQGRRNGTGGRETRRAAMATRAIPIAVALLAGGDCSATETEVLRVRIQHPEESTAQLGARLEMSGAAYNGRLRRLLRRGEGLRACP</sequence>
<evidence type="ECO:0000313" key="3">
    <source>
        <dbReference type="Proteomes" id="UP000637628"/>
    </source>
</evidence>
<evidence type="ECO:0000313" key="2">
    <source>
        <dbReference type="EMBL" id="GIE03443.1"/>
    </source>
</evidence>
<dbReference type="EMBL" id="BOML01000038">
    <property type="protein sequence ID" value="GIE03443.1"/>
    <property type="molecule type" value="Genomic_DNA"/>
</dbReference>